<evidence type="ECO:0000256" key="1">
    <source>
        <dbReference type="SAM" id="SignalP"/>
    </source>
</evidence>
<feature type="chain" id="PRO_5019553230" description="Sulfatase-modifying factor enzyme-like domain-containing protein" evidence="1">
    <location>
        <begin position="23"/>
        <end position="291"/>
    </location>
</feature>
<dbReference type="SUPFAM" id="SSF56436">
    <property type="entry name" value="C-type lectin-like"/>
    <property type="match status" value="1"/>
</dbReference>
<evidence type="ECO:0000313" key="3">
    <source>
        <dbReference type="EMBL" id="SPD76038.1"/>
    </source>
</evidence>
<dbReference type="InterPro" id="IPR016187">
    <property type="entry name" value="CTDL_fold"/>
</dbReference>
<dbReference type="InterPro" id="IPR005532">
    <property type="entry name" value="SUMF_dom"/>
</dbReference>
<dbReference type="PROSITE" id="PS51257">
    <property type="entry name" value="PROKAR_LIPOPROTEIN"/>
    <property type="match status" value="1"/>
</dbReference>
<dbReference type="EMBL" id="OJIN01000225">
    <property type="protein sequence ID" value="SPD76038.1"/>
    <property type="molecule type" value="Genomic_DNA"/>
</dbReference>
<sequence>MKKRGTLIFWSAFLSSALTCYAGVIGCHAQGVSDPGEGMKNTASGVKTEYTISSINYKMIYIPPGTFSMGSPSTEKGRYDDEVLHTVTLTKGFYIGATEVTQAQWKEIMGDNPSAFKDCGDDCPVEKVSWYECQKFIQQLNQREKSRKYRLPTEAEWEYACRAGSDKPFSNGDITSTGCEPDPNLDKIGWYCGNTHDKTQPVARKIPNAWGLYDMHGNAWEWCEDWYDDYRIGHVEDPKGPENGAARVFRGGGWGLAGRTCRSAFRDKYSPELNCKLMGLRLVRDADILSK</sequence>
<organism evidence="3">
    <name type="scientific">uncultured Desulfobacterium sp</name>
    <dbReference type="NCBI Taxonomy" id="201089"/>
    <lineage>
        <taxon>Bacteria</taxon>
        <taxon>Pseudomonadati</taxon>
        <taxon>Thermodesulfobacteriota</taxon>
        <taxon>Desulfobacteria</taxon>
        <taxon>Desulfobacterales</taxon>
        <taxon>Desulfobacteriaceae</taxon>
        <taxon>Desulfobacterium</taxon>
        <taxon>environmental samples</taxon>
    </lineage>
</organism>
<dbReference type="InterPro" id="IPR042095">
    <property type="entry name" value="SUMF_sf"/>
</dbReference>
<dbReference type="Gene3D" id="3.90.1580.10">
    <property type="entry name" value="paralog of FGE (formylglycine-generating enzyme)"/>
    <property type="match status" value="1"/>
</dbReference>
<evidence type="ECO:0000259" key="2">
    <source>
        <dbReference type="Pfam" id="PF03781"/>
    </source>
</evidence>
<dbReference type="GO" id="GO:0120147">
    <property type="term" value="F:formylglycine-generating oxidase activity"/>
    <property type="evidence" value="ECO:0007669"/>
    <property type="project" value="TreeGrafter"/>
</dbReference>
<proteinExistence type="predicted"/>
<accession>A0A445N2W3</accession>
<feature type="signal peptide" evidence="1">
    <location>
        <begin position="1"/>
        <end position="22"/>
    </location>
</feature>
<reference evidence="3" key="1">
    <citation type="submission" date="2018-01" db="EMBL/GenBank/DDBJ databases">
        <authorList>
            <person name="Regsiter A."/>
            <person name="William W."/>
        </authorList>
    </citation>
    <scope>NUCLEOTIDE SEQUENCE</scope>
    <source>
        <strain evidence="3">TRIP AH-1</strain>
    </source>
</reference>
<dbReference type="PANTHER" id="PTHR23150">
    <property type="entry name" value="SULFATASE MODIFYING FACTOR 1, 2"/>
    <property type="match status" value="1"/>
</dbReference>
<dbReference type="Pfam" id="PF03781">
    <property type="entry name" value="FGE-sulfatase"/>
    <property type="match status" value="1"/>
</dbReference>
<feature type="domain" description="Sulfatase-modifying factor enzyme-like" evidence="2">
    <location>
        <begin position="58"/>
        <end position="284"/>
    </location>
</feature>
<dbReference type="InterPro" id="IPR051043">
    <property type="entry name" value="Sulfatase_Mod_Factor_Kinase"/>
</dbReference>
<gene>
    <name evidence="3" type="ORF">PITCH_A80033</name>
</gene>
<keyword evidence="1" id="KW-0732">Signal</keyword>
<protein>
    <recommendedName>
        <fullName evidence="2">Sulfatase-modifying factor enzyme-like domain-containing protein</fullName>
    </recommendedName>
</protein>
<name>A0A445N2W3_9BACT</name>
<dbReference type="AlphaFoldDB" id="A0A445N2W3"/>
<dbReference type="PANTHER" id="PTHR23150:SF19">
    <property type="entry name" value="FORMYLGLYCINE-GENERATING ENZYME"/>
    <property type="match status" value="1"/>
</dbReference>